<organism evidence="5 6">
    <name type="scientific">Mycena venus</name>
    <dbReference type="NCBI Taxonomy" id="2733690"/>
    <lineage>
        <taxon>Eukaryota</taxon>
        <taxon>Fungi</taxon>
        <taxon>Dikarya</taxon>
        <taxon>Basidiomycota</taxon>
        <taxon>Agaricomycotina</taxon>
        <taxon>Agaricomycetes</taxon>
        <taxon>Agaricomycetidae</taxon>
        <taxon>Agaricales</taxon>
        <taxon>Marasmiineae</taxon>
        <taxon>Mycenaceae</taxon>
        <taxon>Mycena</taxon>
    </lineage>
</organism>
<evidence type="ECO:0000313" key="6">
    <source>
        <dbReference type="Proteomes" id="UP000620124"/>
    </source>
</evidence>
<sequence length="258" mass="29076">MGLLCMRIIVLWNLRLGHGIGNIPFLIGSSTAFGRLGTKASNQSRDAILGGKHICVESARFSSSLRERRLPNMSDGRRASLTPSRLLLLVCFTVVLKAGLLLSLQNYSSARVPVPEFPRAFPVGEIEHVRMFVEDTIHFQMDADLEWDSLTPGDGLVYLGDNRQPFTPSMFHQLRCLNIIRKAIVDLEASGTNETVQPTDLGHHCVNYLRQMVLCRGDLALDRVLGKPFPNVFPDTYQCKDWSVVYREVEKNQWMYAP</sequence>
<dbReference type="Pfam" id="PF11807">
    <property type="entry name" value="UstYa"/>
    <property type="match status" value="1"/>
</dbReference>
<dbReference type="PANTHER" id="PTHR33365:SF11">
    <property type="entry name" value="TAT PATHWAY SIGNAL SEQUENCE"/>
    <property type="match status" value="1"/>
</dbReference>
<feature type="signal peptide" evidence="4">
    <location>
        <begin position="1"/>
        <end position="19"/>
    </location>
</feature>
<dbReference type="GO" id="GO:0043386">
    <property type="term" value="P:mycotoxin biosynthetic process"/>
    <property type="evidence" value="ECO:0007669"/>
    <property type="project" value="InterPro"/>
</dbReference>
<name>A0A8H6XUT4_9AGAR</name>
<keyword evidence="6" id="KW-1185">Reference proteome</keyword>
<evidence type="ECO:0000256" key="1">
    <source>
        <dbReference type="ARBA" id="ARBA00004685"/>
    </source>
</evidence>
<keyword evidence="4" id="KW-0732">Signal</keyword>
<evidence type="ECO:0000256" key="4">
    <source>
        <dbReference type="SAM" id="SignalP"/>
    </source>
</evidence>
<evidence type="ECO:0000256" key="2">
    <source>
        <dbReference type="ARBA" id="ARBA00023002"/>
    </source>
</evidence>
<dbReference type="GO" id="GO:0016491">
    <property type="term" value="F:oxidoreductase activity"/>
    <property type="evidence" value="ECO:0007669"/>
    <property type="project" value="UniProtKB-KW"/>
</dbReference>
<dbReference type="InterPro" id="IPR021765">
    <property type="entry name" value="UstYa-like"/>
</dbReference>
<dbReference type="OrthoDB" id="3687641at2759"/>
<evidence type="ECO:0000313" key="5">
    <source>
        <dbReference type="EMBL" id="KAF7348570.1"/>
    </source>
</evidence>
<dbReference type="PANTHER" id="PTHR33365">
    <property type="entry name" value="YALI0B05434P"/>
    <property type="match status" value="1"/>
</dbReference>
<keyword evidence="2" id="KW-0560">Oxidoreductase</keyword>
<accession>A0A8H6XUT4</accession>
<dbReference type="AlphaFoldDB" id="A0A8H6XUT4"/>
<proteinExistence type="inferred from homology"/>
<reference evidence="5" key="1">
    <citation type="submission" date="2020-05" db="EMBL/GenBank/DDBJ databases">
        <title>Mycena genomes resolve the evolution of fungal bioluminescence.</title>
        <authorList>
            <person name="Tsai I.J."/>
        </authorList>
    </citation>
    <scope>NUCLEOTIDE SEQUENCE</scope>
    <source>
        <strain evidence="5">CCC161011</strain>
    </source>
</reference>
<feature type="chain" id="PRO_5034653321" evidence="4">
    <location>
        <begin position="20"/>
        <end position="258"/>
    </location>
</feature>
<evidence type="ECO:0000256" key="3">
    <source>
        <dbReference type="ARBA" id="ARBA00035112"/>
    </source>
</evidence>
<gene>
    <name evidence="5" type="ORF">MVEN_01374600</name>
</gene>
<dbReference type="Proteomes" id="UP000620124">
    <property type="component" value="Unassembled WGS sequence"/>
</dbReference>
<comment type="similarity">
    <text evidence="3">Belongs to the ustYa family.</text>
</comment>
<comment type="caution">
    <text evidence="5">The sequence shown here is derived from an EMBL/GenBank/DDBJ whole genome shotgun (WGS) entry which is preliminary data.</text>
</comment>
<protein>
    <submittedName>
        <fullName evidence="5">Uncharacterized protein</fullName>
    </submittedName>
</protein>
<comment type="pathway">
    <text evidence="1">Mycotoxin biosynthesis.</text>
</comment>
<dbReference type="EMBL" id="JACAZI010000011">
    <property type="protein sequence ID" value="KAF7348570.1"/>
    <property type="molecule type" value="Genomic_DNA"/>
</dbReference>